<evidence type="ECO:0000313" key="3">
    <source>
        <dbReference type="Proteomes" id="UP000276133"/>
    </source>
</evidence>
<proteinExistence type="predicted"/>
<gene>
    <name evidence="2" type="ORF">BpHYR1_001582</name>
</gene>
<sequence>MFNRSKIDGFHKSLIGSSAKLSSASKENIFDEDDVERYDADTYRQKYGDKWKKFATTVRDVVQPDGTIIREYVIEDPSLLDQLSEDDEKVMTKKEPNNKQAQKSSTNFSNNFKSSVTNLRNKYEPKTNQKINLSSSSSTSSAQTYSSSSGTSLTNSKNINLFQPIAQTSRNNFHQNNSSKANKSDESSKSNSLKSNVDDVDKEVEKIHEQVNANNDASTKMIDFLDRKKSMTFFNN</sequence>
<evidence type="ECO:0000313" key="2">
    <source>
        <dbReference type="EMBL" id="RNA11304.1"/>
    </source>
</evidence>
<dbReference type="OrthoDB" id="10016922at2759"/>
<reference evidence="2 3" key="1">
    <citation type="journal article" date="2018" name="Sci. Rep.">
        <title>Genomic signatures of local adaptation to the degree of environmental predictability in rotifers.</title>
        <authorList>
            <person name="Franch-Gras L."/>
            <person name="Hahn C."/>
            <person name="Garcia-Roger E.M."/>
            <person name="Carmona M.J."/>
            <person name="Serra M."/>
            <person name="Gomez A."/>
        </authorList>
    </citation>
    <scope>NUCLEOTIDE SEQUENCE [LARGE SCALE GENOMIC DNA]</scope>
    <source>
        <strain evidence="2">HYR1</strain>
    </source>
</reference>
<name>A0A3M7QJJ6_BRAPC</name>
<keyword evidence="3" id="KW-1185">Reference proteome</keyword>
<feature type="region of interest" description="Disordered" evidence="1">
    <location>
        <begin position="171"/>
        <end position="199"/>
    </location>
</feature>
<feature type="compositionally biased region" description="Low complexity" evidence="1">
    <location>
        <begin position="103"/>
        <end position="118"/>
    </location>
</feature>
<comment type="caution">
    <text evidence="2">The sequence shown here is derived from an EMBL/GenBank/DDBJ whole genome shotgun (WGS) entry which is preliminary data.</text>
</comment>
<dbReference type="AlphaFoldDB" id="A0A3M7QJJ6"/>
<evidence type="ECO:0000256" key="1">
    <source>
        <dbReference type="SAM" id="MobiDB-lite"/>
    </source>
</evidence>
<accession>A0A3M7QJJ6</accession>
<dbReference type="EMBL" id="REGN01005989">
    <property type="protein sequence ID" value="RNA11304.1"/>
    <property type="molecule type" value="Genomic_DNA"/>
</dbReference>
<protein>
    <submittedName>
        <fullName evidence="2">Uncharacterized protein</fullName>
    </submittedName>
</protein>
<dbReference type="Proteomes" id="UP000276133">
    <property type="component" value="Unassembled WGS sequence"/>
</dbReference>
<feature type="compositionally biased region" description="Low complexity" evidence="1">
    <location>
        <begin position="134"/>
        <end position="156"/>
    </location>
</feature>
<feature type="region of interest" description="Disordered" evidence="1">
    <location>
        <begin position="91"/>
        <end position="156"/>
    </location>
</feature>
<organism evidence="2 3">
    <name type="scientific">Brachionus plicatilis</name>
    <name type="common">Marine rotifer</name>
    <name type="synonym">Brachionus muelleri</name>
    <dbReference type="NCBI Taxonomy" id="10195"/>
    <lineage>
        <taxon>Eukaryota</taxon>
        <taxon>Metazoa</taxon>
        <taxon>Spiralia</taxon>
        <taxon>Gnathifera</taxon>
        <taxon>Rotifera</taxon>
        <taxon>Eurotatoria</taxon>
        <taxon>Monogononta</taxon>
        <taxon>Pseudotrocha</taxon>
        <taxon>Ploima</taxon>
        <taxon>Brachionidae</taxon>
        <taxon>Brachionus</taxon>
    </lineage>
</organism>